<dbReference type="OrthoDB" id="433924at2759"/>
<keyword evidence="2" id="KW-1185">Reference proteome</keyword>
<organism evidence="1 2">
    <name type="scientific">Paxillus involutus ATCC 200175</name>
    <dbReference type="NCBI Taxonomy" id="664439"/>
    <lineage>
        <taxon>Eukaryota</taxon>
        <taxon>Fungi</taxon>
        <taxon>Dikarya</taxon>
        <taxon>Basidiomycota</taxon>
        <taxon>Agaricomycotina</taxon>
        <taxon>Agaricomycetes</taxon>
        <taxon>Agaricomycetidae</taxon>
        <taxon>Boletales</taxon>
        <taxon>Paxilineae</taxon>
        <taxon>Paxillaceae</taxon>
        <taxon>Paxillus</taxon>
    </lineage>
</organism>
<reference evidence="2" key="2">
    <citation type="submission" date="2015-01" db="EMBL/GenBank/DDBJ databases">
        <title>Evolutionary Origins and Diversification of the Mycorrhizal Mutualists.</title>
        <authorList>
            <consortium name="DOE Joint Genome Institute"/>
            <consortium name="Mycorrhizal Genomics Consortium"/>
            <person name="Kohler A."/>
            <person name="Kuo A."/>
            <person name="Nagy L.G."/>
            <person name="Floudas D."/>
            <person name="Copeland A."/>
            <person name="Barry K.W."/>
            <person name="Cichocki N."/>
            <person name="Veneault-Fourrey C."/>
            <person name="LaButti K."/>
            <person name="Lindquist E.A."/>
            <person name="Lipzen A."/>
            <person name="Lundell T."/>
            <person name="Morin E."/>
            <person name="Murat C."/>
            <person name="Riley R."/>
            <person name="Ohm R."/>
            <person name="Sun H."/>
            <person name="Tunlid A."/>
            <person name="Henrissat B."/>
            <person name="Grigoriev I.V."/>
            <person name="Hibbett D.S."/>
            <person name="Martin F."/>
        </authorList>
    </citation>
    <scope>NUCLEOTIDE SEQUENCE [LARGE SCALE GENOMIC DNA]</scope>
    <source>
        <strain evidence="2">ATCC 200175</strain>
    </source>
</reference>
<dbReference type="EMBL" id="KN821333">
    <property type="protein sequence ID" value="KIJ05003.1"/>
    <property type="molecule type" value="Genomic_DNA"/>
</dbReference>
<dbReference type="Proteomes" id="UP000053647">
    <property type="component" value="Unassembled WGS sequence"/>
</dbReference>
<feature type="non-terminal residue" evidence="1">
    <location>
        <position position="1"/>
    </location>
</feature>
<accession>A0A0C9T0K2</accession>
<gene>
    <name evidence="1" type="ORF">PAXINDRAFT_103945</name>
</gene>
<protein>
    <submittedName>
        <fullName evidence="1">Uncharacterized protein</fullName>
    </submittedName>
</protein>
<evidence type="ECO:0000313" key="2">
    <source>
        <dbReference type="Proteomes" id="UP000053647"/>
    </source>
</evidence>
<reference evidence="1 2" key="1">
    <citation type="submission" date="2014-06" db="EMBL/GenBank/DDBJ databases">
        <authorList>
            <consortium name="DOE Joint Genome Institute"/>
            <person name="Kuo A."/>
            <person name="Kohler A."/>
            <person name="Nagy L.G."/>
            <person name="Floudas D."/>
            <person name="Copeland A."/>
            <person name="Barry K.W."/>
            <person name="Cichocki N."/>
            <person name="Veneault-Fourrey C."/>
            <person name="LaButti K."/>
            <person name="Lindquist E.A."/>
            <person name="Lipzen A."/>
            <person name="Lundell T."/>
            <person name="Morin E."/>
            <person name="Murat C."/>
            <person name="Sun H."/>
            <person name="Tunlid A."/>
            <person name="Henrissat B."/>
            <person name="Grigoriev I.V."/>
            <person name="Hibbett D.S."/>
            <person name="Martin F."/>
            <person name="Nordberg H.P."/>
            <person name="Cantor M.N."/>
            <person name="Hua S.X."/>
        </authorList>
    </citation>
    <scope>NUCLEOTIDE SEQUENCE [LARGE SCALE GENOMIC DNA]</scope>
    <source>
        <strain evidence="1 2">ATCC 200175</strain>
    </source>
</reference>
<sequence length="106" mass="11471">MDLSSIIRACGTPQYFGQLDSNEPGDEVLIQGLKHHMTNQALAAIVPLLLDDDEVAVLIVFPATQLGLAKVLEVPEYLTSGTPLLVVLLPLLVPSFKASKDAGWRY</sequence>
<proteinExistence type="predicted"/>
<dbReference type="HOGENOM" id="CLU_2229561_0_0_1"/>
<evidence type="ECO:0000313" key="1">
    <source>
        <dbReference type="EMBL" id="KIJ05003.1"/>
    </source>
</evidence>
<dbReference type="AlphaFoldDB" id="A0A0C9T0K2"/>
<name>A0A0C9T0K2_PAXIN</name>